<proteinExistence type="predicted"/>
<dbReference type="RefSeq" id="WP_282587908.1">
    <property type="nucleotide sequence ID" value="NZ_JAMOIM010000028.1"/>
</dbReference>
<dbReference type="Proteomes" id="UP001165667">
    <property type="component" value="Unassembled WGS sequence"/>
</dbReference>
<name>A0AA41Z730_9HYPH</name>
<comment type="caution">
    <text evidence="2">The sequence shown here is derived from an EMBL/GenBank/DDBJ whole genome shotgun (WGS) entry which is preliminary data.</text>
</comment>
<reference evidence="2" key="1">
    <citation type="submission" date="2022-05" db="EMBL/GenBank/DDBJ databases">
        <authorList>
            <person name="Pankratov T."/>
        </authorList>
    </citation>
    <scope>NUCLEOTIDE SEQUENCE</scope>
    <source>
        <strain evidence="2">BP6-180914</strain>
    </source>
</reference>
<dbReference type="EMBL" id="JAMOIM010000028">
    <property type="protein sequence ID" value="MCW6511530.1"/>
    <property type="molecule type" value="Genomic_DNA"/>
</dbReference>
<sequence length="102" mass="10624">MPKTLAAEFETRRESEMTVEHLAQEHGIDPSAISIVPVTAENSAGTAVAGSDNENAGDKAGTEPHPALAGKLRVSVEAKDGMIEKVLSSFTAYGGQQVFTAP</sequence>
<feature type="region of interest" description="Disordered" evidence="1">
    <location>
        <begin position="43"/>
        <end position="66"/>
    </location>
</feature>
<gene>
    <name evidence="2" type="ORF">M8523_26500</name>
</gene>
<organism evidence="2 3">
    <name type="scientific">Lichenifustis flavocetrariae</name>
    <dbReference type="NCBI Taxonomy" id="2949735"/>
    <lineage>
        <taxon>Bacteria</taxon>
        <taxon>Pseudomonadati</taxon>
        <taxon>Pseudomonadota</taxon>
        <taxon>Alphaproteobacteria</taxon>
        <taxon>Hyphomicrobiales</taxon>
        <taxon>Lichenihabitantaceae</taxon>
        <taxon>Lichenifustis</taxon>
    </lineage>
</organism>
<accession>A0AA41Z730</accession>
<evidence type="ECO:0000313" key="2">
    <source>
        <dbReference type="EMBL" id="MCW6511530.1"/>
    </source>
</evidence>
<protein>
    <submittedName>
        <fullName evidence="2">Uncharacterized protein</fullName>
    </submittedName>
</protein>
<dbReference type="AlphaFoldDB" id="A0AA41Z730"/>
<evidence type="ECO:0000256" key="1">
    <source>
        <dbReference type="SAM" id="MobiDB-lite"/>
    </source>
</evidence>
<keyword evidence="3" id="KW-1185">Reference proteome</keyword>
<evidence type="ECO:0000313" key="3">
    <source>
        <dbReference type="Proteomes" id="UP001165667"/>
    </source>
</evidence>